<comment type="catalytic activity">
    <reaction evidence="7">
        <text>D-glyceraldehyde 3-phosphate + phosphate + NAD(+) = (2R)-3-phospho-glyceroyl phosphate + NADH + H(+)</text>
        <dbReference type="Rhea" id="RHEA:10300"/>
        <dbReference type="ChEBI" id="CHEBI:15378"/>
        <dbReference type="ChEBI" id="CHEBI:43474"/>
        <dbReference type="ChEBI" id="CHEBI:57540"/>
        <dbReference type="ChEBI" id="CHEBI:57604"/>
        <dbReference type="ChEBI" id="CHEBI:57945"/>
        <dbReference type="ChEBI" id="CHEBI:59776"/>
        <dbReference type="EC" id="1.2.1.12"/>
    </reaction>
</comment>
<feature type="binding site" evidence="9">
    <location>
        <position position="238"/>
    </location>
    <ligand>
        <name>D-glyceraldehyde 3-phosphate</name>
        <dbReference type="ChEBI" id="CHEBI:59776"/>
    </ligand>
</feature>
<dbReference type="SUPFAM" id="SSF51735">
    <property type="entry name" value="NAD(P)-binding Rossmann-fold domains"/>
    <property type="match status" value="1"/>
</dbReference>
<dbReference type="GO" id="GO:0051287">
    <property type="term" value="F:NAD binding"/>
    <property type="evidence" value="ECO:0007669"/>
    <property type="project" value="InterPro"/>
</dbReference>
<dbReference type="FunFam" id="3.40.50.720:FF:000001">
    <property type="entry name" value="Glyceraldehyde-3-phosphate dehydrogenase"/>
    <property type="match status" value="1"/>
</dbReference>
<feature type="binding site" evidence="10">
    <location>
        <position position="320"/>
    </location>
    <ligand>
        <name>NAD(+)</name>
        <dbReference type="ChEBI" id="CHEBI:57540"/>
    </ligand>
</feature>
<feature type="domain" description="Glyceraldehyde 3-phosphate dehydrogenase NAD(P) binding" evidence="13">
    <location>
        <begin position="2"/>
        <end position="155"/>
    </location>
</feature>
<evidence type="ECO:0000256" key="4">
    <source>
        <dbReference type="ARBA" id="ARBA00023002"/>
    </source>
</evidence>
<dbReference type="PIRSF" id="PIRSF000149">
    <property type="entry name" value="GAP_DH"/>
    <property type="match status" value="1"/>
</dbReference>
<dbReference type="CDD" id="cd05214">
    <property type="entry name" value="GAPDH_I_N"/>
    <property type="match status" value="1"/>
</dbReference>
<reference evidence="14" key="1">
    <citation type="submission" date="2020-04" db="EMBL/GenBank/DDBJ databases">
        <authorList>
            <person name="Zhang T."/>
        </authorList>
    </citation>
    <scope>NUCLEOTIDE SEQUENCE</scope>
    <source>
        <strain evidence="14">HKST-UBA13</strain>
    </source>
</reference>
<keyword evidence="4" id="KW-0560">Oxidoreductase</keyword>
<dbReference type="InterPro" id="IPR006424">
    <property type="entry name" value="Glyceraldehyde-3-P_DH_1"/>
</dbReference>
<name>A0A955L279_9BACT</name>
<sequence length="337" mass="37152">MTRVAINGFGRIGRLVYRALLERNFLDGQVEVVVVNDLVPADNLAYLLKYDTNHGVLKENIYAPDQNTIMVGDRTLKTISQKAHPSELNWHDWNIDIVIESTGLFTKNSDASGHIQAGAKKVIISAPSDDETPTHLIGINTDTAREPQIISNASCTTNCVAPVVRVLQQSGIGIEEGFMTTLHAYTATQGLQDEPSAKDWRRGRAAAENIVPSSTGATKAIGKVYPELNDKLTGMSFRVPVKTGSCIDFTFRSRRDTSIEEINAKMKEASESYLQGVLRYTEDPIVSTDIIHDSHSAIFDATSTLGIGSRFFKLIAWYDNEWGYSNRIVEMIGVLGQ</sequence>
<evidence type="ECO:0000256" key="7">
    <source>
        <dbReference type="ARBA" id="ARBA00047698"/>
    </source>
</evidence>
<dbReference type="GO" id="GO:0006006">
    <property type="term" value="P:glucose metabolic process"/>
    <property type="evidence" value="ECO:0007669"/>
    <property type="project" value="InterPro"/>
</dbReference>
<dbReference type="Gene3D" id="3.30.360.10">
    <property type="entry name" value="Dihydrodipicolinate Reductase, domain 2"/>
    <property type="match status" value="1"/>
</dbReference>
<organism evidence="14 15">
    <name type="scientific">Candidatus Dojkabacteria bacterium</name>
    <dbReference type="NCBI Taxonomy" id="2099670"/>
    <lineage>
        <taxon>Bacteria</taxon>
        <taxon>Candidatus Dojkabacteria</taxon>
    </lineage>
</organism>
<feature type="binding site" evidence="10">
    <location>
        <position position="125"/>
    </location>
    <ligand>
        <name>NAD(+)</name>
        <dbReference type="ChEBI" id="CHEBI:57540"/>
    </ligand>
</feature>
<feature type="binding site" evidence="9">
    <location>
        <begin position="215"/>
        <end position="216"/>
    </location>
    <ligand>
        <name>D-glyceraldehyde 3-phosphate</name>
        <dbReference type="ChEBI" id="CHEBI:59776"/>
    </ligand>
</feature>
<feature type="site" description="Activates thiol group during catalysis" evidence="11">
    <location>
        <position position="183"/>
    </location>
</feature>
<comment type="similarity">
    <text evidence="2 12">Belongs to the glyceraldehyde-3-phosphate dehydrogenase family.</text>
</comment>
<feature type="binding site" evidence="10">
    <location>
        <begin position="11"/>
        <end position="12"/>
    </location>
    <ligand>
        <name>NAD(+)</name>
        <dbReference type="ChEBI" id="CHEBI:57540"/>
    </ligand>
</feature>
<dbReference type="PANTHER" id="PTHR10836:SF76">
    <property type="entry name" value="GLYCERALDEHYDE-3-PHOSPHATE DEHYDROGENASE-RELATED"/>
    <property type="match status" value="1"/>
</dbReference>
<feature type="binding site" evidence="9">
    <location>
        <begin position="154"/>
        <end position="156"/>
    </location>
    <ligand>
        <name>D-glyceraldehyde 3-phosphate</name>
        <dbReference type="ChEBI" id="CHEBI:59776"/>
    </ligand>
</feature>
<dbReference type="GO" id="GO:0004365">
    <property type="term" value="F:glyceraldehyde-3-phosphate dehydrogenase (NAD+) (phosphorylating) activity"/>
    <property type="evidence" value="ECO:0007669"/>
    <property type="project" value="UniProtKB-EC"/>
</dbReference>
<feature type="binding site" evidence="9">
    <location>
        <position position="186"/>
    </location>
    <ligand>
        <name>D-glyceraldehyde 3-phosphate</name>
        <dbReference type="ChEBI" id="CHEBI:59776"/>
    </ligand>
</feature>
<dbReference type="AlphaFoldDB" id="A0A955L279"/>
<dbReference type="NCBIfam" id="TIGR01534">
    <property type="entry name" value="GAPDH-I"/>
    <property type="match status" value="1"/>
</dbReference>
<reference evidence="14" key="2">
    <citation type="journal article" date="2021" name="Microbiome">
        <title>Successional dynamics and alternative stable states in a saline activated sludge microbial community over 9 years.</title>
        <authorList>
            <person name="Wang Y."/>
            <person name="Ye J."/>
            <person name="Ju F."/>
            <person name="Liu L."/>
            <person name="Boyd J.A."/>
            <person name="Deng Y."/>
            <person name="Parks D.H."/>
            <person name="Jiang X."/>
            <person name="Yin X."/>
            <person name="Woodcroft B.J."/>
            <person name="Tyson G.W."/>
            <person name="Hugenholtz P."/>
            <person name="Polz M.F."/>
            <person name="Zhang T."/>
        </authorList>
    </citation>
    <scope>NUCLEOTIDE SEQUENCE</scope>
    <source>
        <strain evidence="14">HKST-UBA13</strain>
    </source>
</reference>
<dbReference type="GO" id="GO:0050661">
    <property type="term" value="F:NADP binding"/>
    <property type="evidence" value="ECO:0007669"/>
    <property type="project" value="InterPro"/>
</dbReference>
<dbReference type="InterPro" id="IPR020828">
    <property type="entry name" value="GlycerAld_3-P_DH_NAD(P)-bd"/>
</dbReference>
<dbReference type="PRINTS" id="PR00078">
    <property type="entry name" value="G3PDHDRGNASE"/>
</dbReference>
<evidence type="ECO:0000256" key="9">
    <source>
        <dbReference type="PIRSR" id="PIRSR000149-2"/>
    </source>
</evidence>
<feature type="binding site" evidence="10">
    <location>
        <position position="37"/>
    </location>
    <ligand>
        <name>NAD(+)</name>
        <dbReference type="ChEBI" id="CHEBI:57540"/>
    </ligand>
</feature>
<dbReference type="PANTHER" id="PTHR10836">
    <property type="entry name" value="GLYCERALDEHYDE 3-PHOSPHATE DEHYDROGENASE"/>
    <property type="match status" value="1"/>
</dbReference>
<keyword evidence="5 10" id="KW-0520">NAD</keyword>
<dbReference type="SMART" id="SM00846">
    <property type="entry name" value="Gp_dh_N"/>
    <property type="match status" value="1"/>
</dbReference>
<evidence type="ECO:0000256" key="3">
    <source>
        <dbReference type="ARBA" id="ARBA00011881"/>
    </source>
</evidence>
<dbReference type="InterPro" id="IPR020831">
    <property type="entry name" value="GlycerAld/Erythrose_P_DH"/>
</dbReference>
<dbReference type="Gene3D" id="3.40.50.720">
    <property type="entry name" value="NAD(P)-binding Rossmann-like Domain"/>
    <property type="match status" value="1"/>
</dbReference>
<evidence type="ECO:0000256" key="5">
    <source>
        <dbReference type="ARBA" id="ARBA00023027"/>
    </source>
</evidence>
<dbReference type="GO" id="GO:0006096">
    <property type="term" value="P:glycolytic process"/>
    <property type="evidence" value="ECO:0007669"/>
    <property type="project" value="TreeGrafter"/>
</dbReference>
<evidence type="ECO:0000313" key="14">
    <source>
        <dbReference type="EMBL" id="MCA9381577.1"/>
    </source>
</evidence>
<protein>
    <recommendedName>
        <fullName evidence="6">NAD-dependent glyceraldehyde-3-phosphate dehydrogenase</fullName>
    </recommendedName>
</protein>
<accession>A0A955L279</accession>
<evidence type="ECO:0000256" key="6">
    <source>
        <dbReference type="ARBA" id="ARBA00030823"/>
    </source>
</evidence>
<feature type="active site" description="Nucleophile" evidence="8">
    <location>
        <position position="155"/>
    </location>
</feature>
<dbReference type="GO" id="GO:0005829">
    <property type="term" value="C:cytosol"/>
    <property type="evidence" value="ECO:0007669"/>
    <property type="project" value="TreeGrafter"/>
</dbReference>
<dbReference type="InterPro" id="IPR020829">
    <property type="entry name" value="GlycerAld_3-P_DH_cat"/>
</dbReference>
<gene>
    <name evidence="14" type="primary">gap</name>
    <name evidence="14" type="ORF">KC678_04895</name>
</gene>
<evidence type="ECO:0000256" key="11">
    <source>
        <dbReference type="PIRSR" id="PIRSR000149-4"/>
    </source>
</evidence>
<dbReference type="EMBL" id="JAGQLJ010000136">
    <property type="protein sequence ID" value="MCA9381577.1"/>
    <property type="molecule type" value="Genomic_DNA"/>
</dbReference>
<evidence type="ECO:0000256" key="8">
    <source>
        <dbReference type="PIRSR" id="PIRSR000149-1"/>
    </source>
</evidence>
<evidence type="ECO:0000256" key="10">
    <source>
        <dbReference type="PIRSR" id="PIRSR000149-3"/>
    </source>
</evidence>
<comment type="subunit">
    <text evidence="3">Homotetramer.</text>
</comment>
<evidence type="ECO:0000256" key="1">
    <source>
        <dbReference type="ARBA" id="ARBA00003501"/>
    </source>
</evidence>
<evidence type="ECO:0000313" key="15">
    <source>
        <dbReference type="Proteomes" id="UP000775877"/>
    </source>
</evidence>
<dbReference type="InterPro" id="IPR036291">
    <property type="entry name" value="NAD(P)-bd_dom_sf"/>
</dbReference>
<keyword evidence="10" id="KW-0547">Nucleotide-binding</keyword>
<evidence type="ECO:0000256" key="12">
    <source>
        <dbReference type="RuleBase" id="RU000397"/>
    </source>
</evidence>
<dbReference type="Proteomes" id="UP000775877">
    <property type="component" value="Unassembled WGS sequence"/>
</dbReference>
<dbReference type="Pfam" id="PF00044">
    <property type="entry name" value="Gp_dh_N"/>
    <property type="match status" value="1"/>
</dbReference>
<comment type="caution">
    <text evidence="14">The sequence shown here is derived from an EMBL/GenBank/DDBJ whole genome shotgun (WGS) entry which is preliminary data.</text>
</comment>
<dbReference type="CDD" id="cd18126">
    <property type="entry name" value="GAPDH_I_C"/>
    <property type="match status" value="1"/>
</dbReference>
<evidence type="ECO:0000256" key="2">
    <source>
        <dbReference type="ARBA" id="ARBA00007406"/>
    </source>
</evidence>
<dbReference type="Pfam" id="PF02800">
    <property type="entry name" value="Gp_dh_C"/>
    <property type="match status" value="1"/>
</dbReference>
<proteinExistence type="inferred from homology"/>
<dbReference type="FunFam" id="3.30.360.10:FF:000002">
    <property type="entry name" value="Glyceraldehyde-3-phosphate dehydrogenase"/>
    <property type="match status" value="1"/>
</dbReference>
<dbReference type="SUPFAM" id="SSF55347">
    <property type="entry name" value="Glyceraldehyde-3-phosphate dehydrogenase-like, C-terminal domain"/>
    <property type="match status" value="1"/>
</dbReference>
<evidence type="ECO:0000259" key="13">
    <source>
        <dbReference type="SMART" id="SM00846"/>
    </source>
</evidence>
<comment type="function">
    <text evidence="1">Catalyzes the oxidative phosphorylation of glyceraldehyde 3-phosphate (G3P) to 1,3-bisphosphoglycerate (BPG) using the cofactor NAD. The first reaction step involves the formation of a hemiacetal intermediate between G3P and a cysteine residue, and this hemiacetal intermediate is then oxidized to a thioester, with concomitant reduction of NAD to NADH. The reduced NADH is then exchanged with the second NAD, and the thioester is attacked by a nucleophilic inorganic phosphate to produce BPG.</text>
</comment>